<keyword evidence="2" id="KW-1185">Reference proteome</keyword>
<evidence type="ECO:0000313" key="1">
    <source>
        <dbReference type="EMBL" id="TBU51349.1"/>
    </source>
</evidence>
<sequence length="67" mass="7229">MRFRVPHPPCTVHSPTPSVPNVNAPFFPSANVPKATYGRVRSFKAGSQVFLRGTAWDADVTGCLSIS</sequence>
<protein>
    <submittedName>
        <fullName evidence="1">Uncharacterized protein</fullName>
    </submittedName>
</protein>
<proteinExistence type="predicted"/>
<reference evidence="1 2" key="1">
    <citation type="submission" date="2019-01" db="EMBL/GenBank/DDBJ databases">
        <title>Draft genome sequences of three monokaryotic isolates of the white-rot basidiomycete fungus Dichomitus squalens.</title>
        <authorList>
            <consortium name="DOE Joint Genome Institute"/>
            <person name="Lopez S.C."/>
            <person name="Andreopoulos B."/>
            <person name="Pangilinan J."/>
            <person name="Lipzen A."/>
            <person name="Riley R."/>
            <person name="Ahrendt S."/>
            <person name="Ng V."/>
            <person name="Barry K."/>
            <person name="Daum C."/>
            <person name="Grigoriev I.V."/>
            <person name="Hilden K.S."/>
            <person name="Makela M.R."/>
            <person name="de Vries R.P."/>
        </authorList>
    </citation>
    <scope>NUCLEOTIDE SEQUENCE [LARGE SCALE GENOMIC DNA]</scope>
    <source>
        <strain evidence="1 2">CBS 464.89</strain>
    </source>
</reference>
<dbReference type="AlphaFoldDB" id="A0A4Q9P9M1"/>
<organism evidence="1 2">
    <name type="scientific">Dichomitus squalens</name>
    <dbReference type="NCBI Taxonomy" id="114155"/>
    <lineage>
        <taxon>Eukaryota</taxon>
        <taxon>Fungi</taxon>
        <taxon>Dikarya</taxon>
        <taxon>Basidiomycota</taxon>
        <taxon>Agaricomycotina</taxon>
        <taxon>Agaricomycetes</taxon>
        <taxon>Polyporales</taxon>
        <taxon>Polyporaceae</taxon>
        <taxon>Dichomitus</taxon>
    </lineage>
</organism>
<name>A0A4Q9P9M1_9APHY</name>
<accession>A0A4Q9P9M1</accession>
<evidence type="ECO:0000313" key="2">
    <source>
        <dbReference type="Proteomes" id="UP000292082"/>
    </source>
</evidence>
<dbReference type="Proteomes" id="UP000292082">
    <property type="component" value="Unassembled WGS sequence"/>
</dbReference>
<dbReference type="EMBL" id="ML145337">
    <property type="protein sequence ID" value="TBU51349.1"/>
    <property type="molecule type" value="Genomic_DNA"/>
</dbReference>
<gene>
    <name evidence="1" type="ORF">BD310DRAFT_942338</name>
</gene>